<keyword evidence="2" id="KW-0732">Signal</keyword>
<feature type="domain" description="C-type lectin" evidence="3">
    <location>
        <begin position="134"/>
        <end position="249"/>
    </location>
</feature>
<dbReference type="InterPro" id="IPR003609">
    <property type="entry name" value="Pan_app"/>
</dbReference>
<keyword evidence="1" id="KW-1015">Disulfide bond</keyword>
<dbReference type="RefSeq" id="XP_013388816.1">
    <property type="nucleotide sequence ID" value="XM_013533362.1"/>
</dbReference>
<dbReference type="SUPFAM" id="SSF56436">
    <property type="entry name" value="C-type lectin-like"/>
    <property type="match status" value="1"/>
</dbReference>
<dbReference type="PROSITE" id="PS00615">
    <property type="entry name" value="C_TYPE_LECTIN_1"/>
    <property type="match status" value="1"/>
</dbReference>
<dbReference type="OrthoDB" id="6083465at2759"/>
<dbReference type="OMA" id="WQREPEN"/>
<evidence type="ECO:0000256" key="2">
    <source>
        <dbReference type="SAM" id="SignalP"/>
    </source>
</evidence>
<proteinExistence type="predicted"/>
<evidence type="ECO:0000313" key="5">
    <source>
        <dbReference type="RefSeq" id="XP_013388816.1"/>
    </source>
</evidence>
<dbReference type="AlphaFoldDB" id="A0A1S3HTD9"/>
<dbReference type="Pfam" id="PF00059">
    <property type="entry name" value="Lectin_C"/>
    <property type="match status" value="1"/>
</dbReference>
<accession>A0A1S3HTD9</accession>
<name>A0A1S3HTD9_LINAN</name>
<dbReference type="InterPro" id="IPR018378">
    <property type="entry name" value="C-type_lectin_CS"/>
</dbReference>
<dbReference type="InterPro" id="IPR016186">
    <property type="entry name" value="C-type_lectin-like/link_sf"/>
</dbReference>
<evidence type="ECO:0000259" key="3">
    <source>
        <dbReference type="PROSITE" id="PS50041"/>
    </source>
</evidence>
<dbReference type="InParanoid" id="A0A1S3HTD9"/>
<sequence>MGEGQTYFTVVAYFTALVAASSDAFQFTNPDGCGHDVSHSSVMMRTTQRAQSFCALRCSQDPSCQGFNWQREPENGVHSCELVDAASDEHGSHLNVNLGFSYMEKSQSGFQSATTTCRKLKTRDCLCPAGYSQMGCSCYKFNSAQTDFETAQASCRSDSPFSDIVSIDSAEETLILKQLVLSSESGDANQFTLHDAYDFDGDNQNYVHSSKGNATLSYINWSTNEPNNANELCVAFTPNSGVWFDVPCSWTTLQSICEIDKNFNGCSC</sequence>
<organism evidence="4 5">
    <name type="scientific">Lingula anatina</name>
    <name type="common">Brachiopod</name>
    <name type="synonym">Lingula unguis</name>
    <dbReference type="NCBI Taxonomy" id="7574"/>
    <lineage>
        <taxon>Eukaryota</taxon>
        <taxon>Metazoa</taxon>
        <taxon>Spiralia</taxon>
        <taxon>Lophotrochozoa</taxon>
        <taxon>Brachiopoda</taxon>
        <taxon>Linguliformea</taxon>
        <taxon>Lingulata</taxon>
        <taxon>Lingulida</taxon>
        <taxon>Linguloidea</taxon>
        <taxon>Lingulidae</taxon>
        <taxon>Lingula</taxon>
    </lineage>
</organism>
<evidence type="ECO:0000313" key="4">
    <source>
        <dbReference type="Proteomes" id="UP000085678"/>
    </source>
</evidence>
<dbReference type="Proteomes" id="UP000085678">
    <property type="component" value="Unplaced"/>
</dbReference>
<evidence type="ECO:0000256" key="1">
    <source>
        <dbReference type="ARBA" id="ARBA00023157"/>
    </source>
</evidence>
<dbReference type="Gene3D" id="3.10.100.10">
    <property type="entry name" value="Mannose-Binding Protein A, subunit A"/>
    <property type="match status" value="1"/>
</dbReference>
<feature type="chain" id="PRO_5010277248" evidence="2">
    <location>
        <begin position="25"/>
        <end position="268"/>
    </location>
</feature>
<protein>
    <submittedName>
        <fullName evidence="5">Uncharacterized protein LOC106157646</fullName>
    </submittedName>
</protein>
<dbReference type="InterPro" id="IPR001304">
    <property type="entry name" value="C-type_lectin-like"/>
</dbReference>
<dbReference type="GeneID" id="106157646"/>
<dbReference type="CDD" id="cd00037">
    <property type="entry name" value="CLECT"/>
    <property type="match status" value="1"/>
</dbReference>
<dbReference type="KEGG" id="lak:106157646"/>
<dbReference type="SMART" id="SM00034">
    <property type="entry name" value="CLECT"/>
    <property type="match status" value="1"/>
</dbReference>
<feature type="signal peptide" evidence="2">
    <location>
        <begin position="1"/>
        <end position="24"/>
    </location>
</feature>
<dbReference type="InterPro" id="IPR016187">
    <property type="entry name" value="CTDL_fold"/>
</dbReference>
<dbReference type="PROSITE" id="PS50041">
    <property type="entry name" value="C_TYPE_LECTIN_2"/>
    <property type="match status" value="1"/>
</dbReference>
<keyword evidence="4" id="KW-1185">Reference proteome</keyword>
<reference evidence="5" key="1">
    <citation type="submission" date="2025-08" db="UniProtKB">
        <authorList>
            <consortium name="RefSeq"/>
        </authorList>
    </citation>
    <scope>IDENTIFICATION</scope>
    <source>
        <tissue evidence="5">Gonads</tissue>
    </source>
</reference>
<dbReference type="Pfam" id="PF00024">
    <property type="entry name" value="PAN_1"/>
    <property type="match status" value="1"/>
</dbReference>
<gene>
    <name evidence="5" type="primary">LOC106157646</name>
</gene>